<dbReference type="GO" id="GO:0008810">
    <property type="term" value="F:cellulase activity"/>
    <property type="evidence" value="ECO:0007669"/>
    <property type="project" value="UniProtKB-EC"/>
</dbReference>
<name>A0A4U7JB78_9FIRM</name>
<keyword evidence="11" id="KW-1185">Reference proteome</keyword>
<dbReference type="InterPro" id="IPR027390">
    <property type="entry name" value="Endoglucanase_F_dom3"/>
</dbReference>
<dbReference type="InterPro" id="IPR000556">
    <property type="entry name" value="Glyco_hydro_48F"/>
</dbReference>
<dbReference type="PROSITE" id="PS00448">
    <property type="entry name" value="CLOS_CELLULOSOME_RPT"/>
    <property type="match status" value="1"/>
</dbReference>
<evidence type="ECO:0000256" key="2">
    <source>
        <dbReference type="ARBA" id="ARBA00012601"/>
    </source>
</evidence>
<keyword evidence="6" id="KW-0119">Carbohydrate metabolism</keyword>
<evidence type="ECO:0000256" key="6">
    <source>
        <dbReference type="ARBA" id="ARBA00023277"/>
    </source>
</evidence>
<accession>A0A4U7JB78</accession>
<dbReference type="InterPro" id="IPR036439">
    <property type="entry name" value="Dockerin_dom_sf"/>
</dbReference>
<dbReference type="PROSITE" id="PS00018">
    <property type="entry name" value="EF_HAND_1"/>
    <property type="match status" value="1"/>
</dbReference>
<dbReference type="InterPro" id="IPR002105">
    <property type="entry name" value="Dockerin_1_rpt"/>
</dbReference>
<dbReference type="InterPro" id="IPR016134">
    <property type="entry name" value="Dockerin_dom"/>
</dbReference>
<dbReference type="InterPro" id="IPR018247">
    <property type="entry name" value="EF_Hand_1_Ca_BS"/>
</dbReference>
<evidence type="ECO:0000256" key="3">
    <source>
        <dbReference type="ARBA" id="ARBA00022729"/>
    </source>
</evidence>
<dbReference type="CDD" id="cd14256">
    <property type="entry name" value="Dockerin_I"/>
    <property type="match status" value="1"/>
</dbReference>
<evidence type="ECO:0000313" key="10">
    <source>
        <dbReference type="EMBL" id="QNU67289.1"/>
    </source>
</evidence>
<dbReference type="InterPro" id="IPR008928">
    <property type="entry name" value="6-hairpin_glycosidase_sf"/>
</dbReference>
<reference evidence="10 11" key="1">
    <citation type="submission" date="2020-09" db="EMBL/GenBank/DDBJ databases">
        <title>Characterization and genome sequencing of Ruminiclostridium sp. nov. MA18.</title>
        <authorList>
            <person name="Rettenmaier R."/>
            <person name="Kowollik M.-L."/>
            <person name="Liebl W."/>
            <person name="Zverlov V."/>
        </authorList>
    </citation>
    <scope>NUCLEOTIDE SEQUENCE [LARGE SCALE GENOMIC DNA]</scope>
    <source>
        <strain evidence="10 11">MA18</strain>
    </source>
</reference>
<evidence type="ECO:0000256" key="5">
    <source>
        <dbReference type="ARBA" id="ARBA00023001"/>
    </source>
</evidence>
<dbReference type="Pfam" id="PF02011">
    <property type="entry name" value="Glyco_hydro_48"/>
    <property type="match status" value="1"/>
</dbReference>
<dbReference type="Gene3D" id="1.50.10.10">
    <property type="match status" value="1"/>
</dbReference>
<dbReference type="Pfam" id="PF00404">
    <property type="entry name" value="Dockerin_1"/>
    <property type="match status" value="1"/>
</dbReference>
<dbReference type="RefSeq" id="WP_137699047.1">
    <property type="nucleotide sequence ID" value="NZ_CP061336.1"/>
</dbReference>
<feature type="active site" description="Proton donor" evidence="9">
    <location>
        <position position="89"/>
    </location>
</feature>
<dbReference type="PRINTS" id="PR00844">
    <property type="entry name" value="GLHYDRLASE48"/>
</dbReference>
<keyword evidence="3" id="KW-0732">Signal</keyword>
<feature type="active site" description="Nucleophile" evidence="9">
    <location>
        <position position="263"/>
    </location>
</feature>
<keyword evidence="4" id="KW-0378">Hydrolase</keyword>
<evidence type="ECO:0000256" key="9">
    <source>
        <dbReference type="PIRSR" id="PIRSR600556-1"/>
    </source>
</evidence>
<dbReference type="EMBL" id="CP061336">
    <property type="protein sequence ID" value="QNU67289.1"/>
    <property type="molecule type" value="Genomic_DNA"/>
</dbReference>
<protein>
    <recommendedName>
        <fullName evidence="2">cellulase</fullName>
        <ecNumber evidence="2">3.2.1.4</ecNumber>
    </recommendedName>
</protein>
<dbReference type="InterPro" id="IPR023309">
    <property type="entry name" value="Endo-1-4-beta-glucanase_dom2"/>
</dbReference>
<keyword evidence="5" id="KW-0136">Cellulose degradation</keyword>
<evidence type="ECO:0000256" key="4">
    <source>
        <dbReference type="ARBA" id="ARBA00022801"/>
    </source>
</evidence>
<dbReference type="Proteomes" id="UP000306409">
    <property type="component" value="Chromosome"/>
</dbReference>
<dbReference type="SUPFAM" id="SSF48208">
    <property type="entry name" value="Six-hairpin glycosidases"/>
    <property type="match status" value="1"/>
</dbReference>
<evidence type="ECO:0000256" key="7">
    <source>
        <dbReference type="ARBA" id="ARBA00023295"/>
    </source>
</evidence>
<dbReference type="Gene3D" id="2.170.160.10">
    <property type="entry name" value="Endo-1,4-beta-glucanase f. Domain 2"/>
    <property type="match status" value="1"/>
</dbReference>
<dbReference type="KEGG" id="rher:EHE19_001725"/>
<dbReference type="Gene3D" id="4.10.870.10">
    <property type="entry name" value="Endo-1,4-beta-glucanase f. Domain 3"/>
    <property type="match status" value="1"/>
</dbReference>
<dbReference type="InterPro" id="IPR012341">
    <property type="entry name" value="6hp_glycosidase-like_sf"/>
</dbReference>
<evidence type="ECO:0000313" key="11">
    <source>
        <dbReference type="Proteomes" id="UP000306409"/>
    </source>
</evidence>
<dbReference type="AlphaFoldDB" id="A0A4U7JB78"/>
<keyword evidence="7" id="KW-0326">Glycosidase</keyword>
<keyword evidence="8" id="KW-0624">Polysaccharide degradation</keyword>
<evidence type="ECO:0000256" key="8">
    <source>
        <dbReference type="ARBA" id="ARBA00023326"/>
    </source>
</evidence>
<organism evidence="10 11">
    <name type="scientific">Ruminiclostridium herbifermentans</name>
    <dbReference type="NCBI Taxonomy" id="2488810"/>
    <lineage>
        <taxon>Bacteria</taxon>
        <taxon>Bacillati</taxon>
        <taxon>Bacillota</taxon>
        <taxon>Clostridia</taxon>
        <taxon>Eubacteriales</taxon>
        <taxon>Oscillospiraceae</taxon>
        <taxon>Ruminiclostridium</taxon>
    </lineage>
</organism>
<comment type="catalytic activity">
    <reaction evidence="1">
        <text>Endohydrolysis of (1-&gt;4)-beta-D-glucosidic linkages in cellulose, lichenin and cereal beta-D-glucans.</text>
        <dbReference type="EC" id="3.2.1.4"/>
    </reaction>
</comment>
<dbReference type="Gene3D" id="1.10.1330.10">
    <property type="entry name" value="Dockerin domain"/>
    <property type="match status" value="1"/>
</dbReference>
<dbReference type="PROSITE" id="PS51766">
    <property type="entry name" value="DOCKERIN"/>
    <property type="match status" value="1"/>
</dbReference>
<proteinExistence type="predicted"/>
<gene>
    <name evidence="10" type="ORF">EHE19_001725</name>
</gene>
<evidence type="ECO:0000256" key="1">
    <source>
        <dbReference type="ARBA" id="ARBA00000966"/>
    </source>
</evidence>
<dbReference type="SUPFAM" id="SSF63446">
    <property type="entry name" value="Type I dockerin domain"/>
    <property type="match status" value="1"/>
</dbReference>
<sequence length="725" mass="80476">MRKGIKRISAMAVAASMSLSVMVPSAVLAAPGDEITGPVNPIYAERFNTMYSKIMAPNSGYFSPDGVPYHTIETMNVEAPDYGHVTTSEAFSYYMWLEAMNGRLNGDFSGFKKSWEIAEKYIIPSELDQPETSMSRYDPNKPATYAPEWQDPSKYPAQLDTSAPVGRDPINSGLKSAYGTSMIYGMHWLLDVDNWYGFGNRGDGTSKNSYINTFQRGEQESTWETIPQPCWDAMKFGGRNGFLDLFTGDSSYAQQFKYTNAPDADARAVQATYLANQVAKAKGINISTYVQKASKMGDYLRYAMFDKYFRKVGDSKQAGTGYDACMYLLSWYYAWGGGVTSQWSWIIGSSHNHFGYQNPFAAYVLSADADFKPKAANSSADWAKSLDRQIEFYQWLQSAEGAIAGGASNSYNGRYETWPAGTSTFYGMGYVENPVYADPGSNTWPGMQAWSMQRIMQLYYETGDSRLKNLADKWAAWIISEIKFEDGTFTIPTTIDWEGQPDTWNGFSSFTGNPNLHVIVTARGRDLGVASSIINALTYYAAASGNQAAKETAKKLLDTIWVNYADEKGIGAPETRLDYSRFNQEVYVPAGWSGTMPNGDKIQPGIKFIDIRSKYKQDPNWPQVERYLQTGRDEDAPTITYHRFWAQAEYAVACGVYAMLFPTDGPSLKGDVNDDGSVDALDLAAMKMYLLGNNVASWNAANADVNDDGSIDAIDFAAIKKILLS</sequence>
<dbReference type="OrthoDB" id="33861at2"/>
<dbReference type="GO" id="GO:0030245">
    <property type="term" value="P:cellulose catabolic process"/>
    <property type="evidence" value="ECO:0007669"/>
    <property type="project" value="UniProtKB-KW"/>
</dbReference>
<dbReference type="EC" id="3.2.1.4" evidence="2"/>